<feature type="region of interest" description="Disordered" evidence="1">
    <location>
        <begin position="65"/>
        <end position="85"/>
    </location>
</feature>
<name>A0ABZ0GU94_9GAMM</name>
<dbReference type="EMBL" id="CP136600">
    <property type="protein sequence ID" value="WOH39265.1"/>
    <property type="molecule type" value="Genomic_DNA"/>
</dbReference>
<proteinExistence type="predicted"/>
<organism evidence="2 3">
    <name type="scientific">Thalassotalea fonticola</name>
    <dbReference type="NCBI Taxonomy" id="3065649"/>
    <lineage>
        <taxon>Bacteria</taxon>
        <taxon>Pseudomonadati</taxon>
        <taxon>Pseudomonadota</taxon>
        <taxon>Gammaproteobacteria</taxon>
        <taxon>Alteromonadales</taxon>
        <taxon>Colwelliaceae</taxon>
        <taxon>Thalassotalea</taxon>
    </lineage>
</organism>
<accession>A0ABZ0GU94</accession>
<protein>
    <submittedName>
        <fullName evidence="2">Uncharacterized protein</fullName>
    </submittedName>
</protein>
<evidence type="ECO:0000313" key="3">
    <source>
        <dbReference type="Proteomes" id="UP001301442"/>
    </source>
</evidence>
<gene>
    <name evidence="2" type="ORF">RI844_08580</name>
</gene>
<evidence type="ECO:0000256" key="1">
    <source>
        <dbReference type="SAM" id="MobiDB-lite"/>
    </source>
</evidence>
<feature type="compositionally biased region" description="Acidic residues" evidence="1">
    <location>
        <begin position="69"/>
        <end position="78"/>
    </location>
</feature>
<dbReference type="RefSeq" id="WP_348398032.1">
    <property type="nucleotide sequence ID" value="NZ_CP136600.1"/>
</dbReference>
<reference evidence="2 3" key="1">
    <citation type="submission" date="2023-09" db="EMBL/GenBank/DDBJ databases">
        <authorList>
            <person name="Qi X."/>
        </authorList>
    </citation>
    <scope>NUCLEOTIDE SEQUENCE [LARGE SCALE GENOMIC DNA]</scope>
    <source>
        <strain evidence="2 3">S1-1</strain>
    </source>
</reference>
<sequence>MNNVIKLLAQLGADATLNVSQQTRITAMMNELNIAKAQQQAILAGDVQALNSLLDICPDIVCNVNQPDGPDEDDDEEEQPKISFG</sequence>
<dbReference type="Proteomes" id="UP001301442">
    <property type="component" value="Chromosome"/>
</dbReference>
<keyword evidence="3" id="KW-1185">Reference proteome</keyword>
<evidence type="ECO:0000313" key="2">
    <source>
        <dbReference type="EMBL" id="WOH39265.1"/>
    </source>
</evidence>